<comment type="caution">
    <text evidence="2">The sequence shown here is derived from an EMBL/GenBank/DDBJ whole genome shotgun (WGS) entry which is preliminary data.</text>
</comment>
<sequence>MYTRHFNSSRCVGNEYLTTTDENPDPDAPVEAMQNSHAVLLSGLDIRSRSLHHIAWRFLLLHSHLPLPAMSLIVGVSAGTGAPFMVNA</sequence>
<keyword evidence="1" id="KW-0472">Membrane</keyword>
<dbReference type="Proteomes" id="UP001396334">
    <property type="component" value="Unassembled WGS sequence"/>
</dbReference>
<name>A0ABR2Q969_9ROSI</name>
<proteinExistence type="predicted"/>
<organism evidence="2 3">
    <name type="scientific">Hibiscus sabdariffa</name>
    <name type="common">roselle</name>
    <dbReference type="NCBI Taxonomy" id="183260"/>
    <lineage>
        <taxon>Eukaryota</taxon>
        <taxon>Viridiplantae</taxon>
        <taxon>Streptophyta</taxon>
        <taxon>Embryophyta</taxon>
        <taxon>Tracheophyta</taxon>
        <taxon>Spermatophyta</taxon>
        <taxon>Magnoliopsida</taxon>
        <taxon>eudicotyledons</taxon>
        <taxon>Gunneridae</taxon>
        <taxon>Pentapetalae</taxon>
        <taxon>rosids</taxon>
        <taxon>malvids</taxon>
        <taxon>Malvales</taxon>
        <taxon>Malvaceae</taxon>
        <taxon>Malvoideae</taxon>
        <taxon>Hibiscus</taxon>
    </lineage>
</organism>
<feature type="transmembrane region" description="Helical" evidence="1">
    <location>
        <begin position="67"/>
        <end position="86"/>
    </location>
</feature>
<accession>A0ABR2Q969</accession>
<protein>
    <submittedName>
        <fullName evidence="2">Uncharacterized protein</fullName>
    </submittedName>
</protein>
<keyword evidence="3" id="KW-1185">Reference proteome</keyword>
<evidence type="ECO:0000313" key="3">
    <source>
        <dbReference type="Proteomes" id="UP001396334"/>
    </source>
</evidence>
<gene>
    <name evidence="2" type="ORF">V6N11_020557</name>
</gene>
<evidence type="ECO:0000256" key="1">
    <source>
        <dbReference type="SAM" id="Phobius"/>
    </source>
</evidence>
<dbReference type="EMBL" id="JBBPBN010000043">
    <property type="protein sequence ID" value="KAK8997066.1"/>
    <property type="molecule type" value="Genomic_DNA"/>
</dbReference>
<reference evidence="2 3" key="1">
    <citation type="journal article" date="2024" name="G3 (Bethesda)">
        <title>Genome assembly of Hibiscus sabdariffa L. provides insights into metabolisms of medicinal natural products.</title>
        <authorList>
            <person name="Kim T."/>
        </authorList>
    </citation>
    <scope>NUCLEOTIDE SEQUENCE [LARGE SCALE GENOMIC DNA]</scope>
    <source>
        <strain evidence="2">TK-2024</strain>
        <tissue evidence="2">Old leaves</tissue>
    </source>
</reference>
<keyword evidence="1" id="KW-0812">Transmembrane</keyword>
<keyword evidence="1" id="KW-1133">Transmembrane helix</keyword>
<evidence type="ECO:0000313" key="2">
    <source>
        <dbReference type="EMBL" id="KAK8997066.1"/>
    </source>
</evidence>